<dbReference type="SUPFAM" id="SSF51735">
    <property type="entry name" value="NAD(P)-binding Rossmann-fold domains"/>
    <property type="match status" value="1"/>
</dbReference>
<comment type="caution">
    <text evidence="4">The sequence shown here is derived from an EMBL/GenBank/DDBJ whole genome shotgun (WGS) entry which is preliminary data.</text>
</comment>
<dbReference type="Pfam" id="PF00984">
    <property type="entry name" value="UDPG_MGDP_dh"/>
    <property type="match status" value="1"/>
</dbReference>
<dbReference type="GO" id="GO:0051287">
    <property type="term" value="F:NAD binding"/>
    <property type="evidence" value="ECO:0007669"/>
    <property type="project" value="InterPro"/>
</dbReference>
<dbReference type="GO" id="GO:0016616">
    <property type="term" value="F:oxidoreductase activity, acting on the CH-OH group of donors, NAD or NADP as acceptor"/>
    <property type="evidence" value="ECO:0007669"/>
    <property type="project" value="InterPro"/>
</dbReference>
<dbReference type="PANTHER" id="PTHR43750">
    <property type="entry name" value="UDP-GLUCOSE 6-DEHYDROGENASE TUAD"/>
    <property type="match status" value="1"/>
</dbReference>
<reference evidence="4 5" key="1">
    <citation type="journal article" date="2015" name="Nature">
        <title>rRNA introns, odd ribosomes, and small enigmatic genomes across a large radiation of phyla.</title>
        <authorList>
            <person name="Brown C.T."/>
            <person name="Hug L.A."/>
            <person name="Thomas B.C."/>
            <person name="Sharon I."/>
            <person name="Castelle C.J."/>
            <person name="Singh A."/>
            <person name="Wilkins M.J."/>
            <person name="Williams K.H."/>
            <person name="Banfield J.F."/>
        </authorList>
    </citation>
    <scope>NUCLEOTIDE SEQUENCE [LARGE SCALE GENOMIC DNA]</scope>
</reference>
<dbReference type="SUPFAM" id="SSF48179">
    <property type="entry name" value="6-phosphogluconate dehydrogenase C-terminal domain-like"/>
    <property type="match status" value="1"/>
</dbReference>
<sequence length="262" mass="29578">MKNEACVLGFGVVGGATAKALKIKFHYDIDPSKSNINFNNLKKYRLIFVCLPTPIQKNKKYKLNHISSIIKKIEKLGGEPIYIIRSTVFPGFAKKLQEQLRTERIVSNPEFLSEKTAYKDTKYPPFLLVGGSSGKYTKIVVDFLRRYVKAPLILTDNTSAELGKLAMNSYFAIKVIFANQLYDIAANIDADYDSVKKILESHPFGPNNHFKVWFNDKRGVRGNCLPKDSAVFSNFAGSDLVRKAVSLNKKYINIKPQSEKDL</sequence>
<dbReference type="InterPro" id="IPR013328">
    <property type="entry name" value="6PGD_dom2"/>
</dbReference>
<dbReference type="Gene3D" id="3.40.50.720">
    <property type="entry name" value="NAD(P)-binding Rossmann-like Domain"/>
    <property type="match status" value="1"/>
</dbReference>
<dbReference type="InterPro" id="IPR014026">
    <property type="entry name" value="UDP-Glc/GDP-Man_DH_dimer"/>
</dbReference>
<dbReference type="Proteomes" id="UP000034492">
    <property type="component" value="Unassembled WGS sequence"/>
</dbReference>
<dbReference type="Gene3D" id="1.10.1040.10">
    <property type="entry name" value="N-(1-d-carboxylethyl)-l-norvaline Dehydrogenase, domain 2"/>
    <property type="match status" value="1"/>
</dbReference>
<feature type="domain" description="UDP-glucose/GDP-mannose dehydrogenase N-terminal" evidence="3">
    <location>
        <begin position="40"/>
        <end position="136"/>
    </location>
</feature>
<evidence type="ECO:0000256" key="1">
    <source>
        <dbReference type="ARBA" id="ARBA00006601"/>
    </source>
</evidence>
<dbReference type="AlphaFoldDB" id="A0A0G0ETC7"/>
<dbReference type="InterPro" id="IPR036291">
    <property type="entry name" value="NAD(P)-bd_dom_sf"/>
</dbReference>
<proteinExistence type="inferred from homology"/>
<evidence type="ECO:0000259" key="3">
    <source>
        <dbReference type="Pfam" id="PF03721"/>
    </source>
</evidence>
<dbReference type="Pfam" id="PF03721">
    <property type="entry name" value="UDPG_MGDP_dh_N"/>
    <property type="match status" value="1"/>
</dbReference>
<dbReference type="EMBL" id="LBSA01000019">
    <property type="protein sequence ID" value="KKQ08817.1"/>
    <property type="molecule type" value="Genomic_DNA"/>
</dbReference>
<dbReference type="PANTHER" id="PTHR43750:SF3">
    <property type="entry name" value="UDP-GLUCOSE 6-DEHYDROGENASE TUAD"/>
    <property type="match status" value="1"/>
</dbReference>
<evidence type="ECO:0000259" key="2">
    <source>
        <dbReference type="Pfam" id="PF00984"/>
    </source>
</evidence>
<gene>
    <name evidence="4" type="ORF">US19_C0019G0002</name>
</gene>
<comment type="similarity">
    <text evidence="1">Belongs to the UDP-glucose/GDP-mannose dehydrogenase family.</text>
</comment>
<evidence type="ECO:0000313" key="5">
    <source>
        <dbReference type="Proteomes" id="UP000034492"/>
    </source>
</evidence>
<name>A0A0G0ETC7_9BACT</name>
<accession>A0A0G0ETC7</accession>
<protein>
    <submittedName>
        <fullName evidence="4">UDP-glucose/GDP-mannose dehydrogenase dimerization</fullName>
    </submittedName>
</protein>
<dbReference type="InterPro" id="IPR008927">
    <property type="entry name" value="6-PGluconate_DH-like_C_sf"/>
</dbReference>
<feature type="domain" description="UDP-glucose/GDP-mannose dehydrogenase dimerisation" evidence="2">
    <location>
        <begin position="159"/>
        <end position="239"/>
    </location>
</feature>
<organism evidence="4 5">
    <name type="scientific">Candidatus Daviesbacteria bacterium GW2011_GWB1_36_5</name>
    <dbReference type="NCBI Taxonomy" id="1618426"/>
    <lineage>
        <taxon>Bacteria</taxon>
        <taxon>Candidatus Daviesiibacteriota</taxon>
    </lineage>
</organism>
<evidence type="ECO:0000313" key="4">
    <source>
        <dbReference type="EMBL" id="KKQ08817.1"/>
    </source>
</evidence>
<dbReference type="InterPro" id="IPR001732">
    <property type="entry name" value="UDP-Glc/GDP-Man_DH_N"/>
</dbReference>